<evidence type="ECO:0000313" key="3">
    <source>
        <dbReference type="Proteomes" id="UP000623467"/>
    </source>
</evidence>
<dbReference type="Proteomes" id="UP000623467">
    <property type="component" value="Unassembled WGS sequence"/>
</dbReference>
<proteinExistence type="predicted"/>
<evidence type="ECO:0000256" key="1">
    <source>
        <dbReference type="SAM" id="MobiDB-lite"/>
    </source>
</evidence>
<comment type="caution">
    <text evidence="2">The sequence shown here is derived from an EMBL/GenBank/DDBJ whole genome shotgun (WGS) entry which is preliminary data.</text>
</comment>
<feature type="region of interest" description="Disordered" evidence="1">
    <location>
        <begin position="154"/>
        <end position="177"/>
    </location>
</feature>
<feature type="compositionally biased region" description="Basic residues" evidence="1">
    <location>
        <begin position="114"/>
        <end position="125"/>
    </location>
</feature>
<name>A0A8H6X7A5_9AGAR</name>
<feature type="compositionally biased region" description="Basic and acidic residues" evidence="1">
    <location>
        <begin position="70"/>
        <end position="113"/>
    </location>
</feature>
<sequence>MNRAQSVAASSANASDELTARLAQLVRDAVAAGRAESEEAAQSLRAEVVRLNAECERQRGEIAELRGELEAQGEAKETLKSREEAVQVREEQVKRREERAREKEERIKDEKHSMRTQKGHLTRSRNRLEDDQREARAVIADMERSFENLRDKFSALGEDEGEGSASYPSRKRRNRER</sequence>
<keyword evidence="3" id="KW-1185">Reference proteome</keyword>
<reference evidence="2" key="1">
    <citation type="submission" date="2020-05" db="EMBL/GenBank/DDBJ databases">
        <title>Mycena genomes resolve the evolution of fungal bioluminescence.</title>
        <authorList>
            <person name="Tsai I.J."/>
        </authorList>
    </citation>
    <scope>NUCLEOTIDE SEQUENCE</scope>
    <source>
        <strain evidence="2">160909Yilan</strain>
    </source>
</reference>
<evidence type="ECO:0000313" key="2">
    <source>
        <dbReference type="EMBL" id="KAF7335865.1"/>
    </source>
</evidence>
<organism evidence="2 3">
    <name type="scientific">Mycena sanguinolenta</name>
    <dbReference type="NCBI Taxonomy" id="230812"/>
    <lineage>
        <taxon>Eukaryota</taxon>
        <taxon>Fungi</taxon>
        <taxon>Dikarya</taxon>
        <taxon>Basidiomycota</taxon>
        <taxon>Agaricomycotina</taxon>
        <taxon>Agaricomycetes</taxon>
        <taxon>Agaricomycetidae</taxon>
        <taxon>Agaricales</taxon>
        <taxon>Marasmiineae</taxon>
        <taxon>Mycenaceae</taxon>
        <taxon>Mycena</taxon>
    </lineage>
</organism>
<dbReference type="AlphaFoldDB" id="A0A8H6X7A5"/>
<dbReference type="EMBL" id="JACAZH010000039">
    <property type="protein sequence ID" value="KAF7335865.1"/>
    <property type="molecule type" value="Genomic_DNA"/>
</dbReference>
<feature type="region of interest" description="Disordered" evidence="1">
    <location>
        <begin position="70"/>
        <end position="134"/>
    </location>
</feature>
<accession>A0A8H6X7A5</accession>
<gene>
    <name evidence="2" type="ORF">MSAN_02323300</name>
</gene>
<protein>
    <submittedName>
        <fullName evidence="2">Uncharacterized protein</fullName>
    </submittedName>
</protein>